<dbReference type="PANTHER" id="PTHR45786">
    <property type="entry name" value="DNA BINDING PROTEIN-LIKE"/>
    <property type="match status" value="1"/>
</dbReference>
<evidence type="ECO:0000259" key="1">
    <source>
        <dbReference type="Pfam" id="PF14214"/>
    </source>
</evidence>
<accession>A0A811MP43</accession>
<comment type="caution">
    <text evidence="2">The sequence shown here is derived from an EMBL/GenBank/DDBJ whole genome shotgun (WGS) entry which is preliminary data.</text>
</comment>
<sequence length="391" mass="45417">MGGGVDKNINKGRGPYVFRLKGQNYHRIGTLLPQEGDKPRFQQLYIYDTENEIHNRLQVSRSGECSAPLDESIITGLVTMLNENNTLVQSFRMARDRFEGHEYHNLTLRLLGNREQYARQCNMPSASEIAALIVKDPAEGSNRRDIILEYKDMRPKRVSEVHPKFMAMQYPLLFPYGEDGFRPGIRYKENGARNGKKSITMLEYYAYRLQQRSDQSMLMLTCGNLSMQFLVDVYACIEQSRLDWIRRNQGALRTELFSGLRDAIVKGDTRTEQVGRRILLPASFRGSPRCKEQNYQDAMAICRWAGYHDLFVTFICNPKWPEIQCMLDEAGNQQKPAARPDIVVRVFMLKLKELMMDIKQRRHFGKTKANKYGKPHQITKNRLKCMYVFCL</sequence>
<feature type="domain" description="Helitron helicase-like" evidence="1">
    <location>
        <begin position="204"/>
        <end position="370"/>
    </location>
</feature>
<dbReference type="EMBL" id="CAJGYO010000002">
    <property type="protein sequence ID" value="CAD6212798.1"/>
    <property type="molecule type" value="Genomic_DNA"/>
</dbReference>
<protein>
    <recommendedName>
        <fullName evidence="1">Helitron helicase-like domain-containing protein</fullName>
    </recommendedName>
</protein>
<name>A0A811MP43_9POAL</name>
<dbReference type="OrthoDB" id="1900198at2759"/>
<gene>
    <name evidence="2" type="ORF">NCGR_LOCUS8538</name>
</gene>
<dbReference type="AlphaFoldDB" id="A0A811MP43"/>
<dbReference type="Proteomes" id="UP000604825">
    <property type="component" value="Unassembled WGS sequence"/>
</dbReference>
<dbReference type="InterPro" id="IPR025476">
    <property type="entry name" value="Helitron_helicase-like"/>
</dbReference>
<evidence type="ECO:0000313" key="3">
    <source>
        <dbReference type="Proteomes" id="UP000604825"/>
    </source>
</evidence>
<dbReference type="PANTHER" id="PTHR45786:SF74">
    <property type="entry name" value="ATP-DEPENDENT DNA HELICASE"/>
    <property type="match status" value="1"/>
</dbReference>
<organism evidence="2 3">
    <name type="scientific">Miscanthus lutarioriparius</name>
    <dbReference type="NCBI Taxonomy" id="422564"/>
    <lineage>
        <taxon>Eukaryota</taxon>
        <taxon>Viridiplantae</taxon>
        <taxon>Streptophyta</taxon>
        <taxon>Embryophyta</taxon>
        <taxon>Tracheophyta</taxon>
        <taxon>Spermatophyta</taxon>
        <taxon>Magnoliopsida</taxon>
        <taxon>Liliopsida</taxon>
        <taxon>Poales</taxon>
        <taxon>Poaceae</taxon>
        <taxon>PACMAD clade</taxon>
        <taxon>Panicoideae</taxon>
        <taxon>Andropogonodae</taxon>
        <taxon>Andropogoneae</taxon>
        <taxon>Saccharinae</taxon>
        <taxon>Miscanthus</taxon>
    </lineage>
</organism>
<dbReference type="Pfam" id="PF14214">
    <property type="entry name" value="Helitron_like_N"/>
    <property type="match status" value="1"/>
</dbReference>
<evidence type="ECO:0000313" key="2">
    <source>
        <dbReference type="EMBL" id="CAD6212798.1"/>
    </source>
</evidence>
<keyword evidence="3" id="KW-1185">Reference proteome</keyword>
<proteinExistence type="predicted"/>
<reference evidence="2" key="1">
    <citation type="submission" date="2020-10" db="EMBL/GenBank/DDBJ databases">
        <authorList>
            <person name="Han B."/>
            <person name="Lu T."/>
            <person name="Zhao Q."/>
            <person name="Huang X."/>
            <person name="Zhao Y."/>
        </authorList>
    </citation>
    <scope>NUCLEOTIDE SEQUENCE</scope>
</reference>